<evidence type="ECO:0000256" key="6">
    <source>
        <dbReference type="SAM" id="MobiDB-lite"/>
    </source>
</evidence>
<protein>
    <submittedName>
        <fullName evidence="8">Heterodisulfide reductase HdrD related protein</fullName>
    </submittedName>
</protein>
<dbReference type="GO" id="GO:0005886">
    <property type="term" value="C:plasma membrane"/>
    <property type="evidence" value="ECO:0007669"/>
    <property type="project" value="TreeGrafter"/>
</dbReference>
<evidence type="ECO:0000256" key="1">
    <source>
        <dbReference type="ARBA" id="ARBA00022485"/>
    </source>
</evidence>
<evidence type="ECO:0000313" key="9">
    <source>
        <dbReference type="Proteomes" id="UP000005223"/>
    </source>
</evidence>
<dbReference type="PANTHER" id="PTHR43255:SF1">
    <property type="entry name" value="IRON-SULFUR-BINDING OXIDOREDUCTASE FADF-RELATED"/>
    <property type="match status" value="1"/>
</dbReference>
<organism evidence="8 9">
    <name type="scientific">Methanothermobacter thermautotrophicus (strain ATCC 29096 / DSM 1053 / JCM 10044 / NBRC 100330 / Delta H)</name>
    <name type="common">Methanobacterium thermoautotrophicum</name>
    <dbReference type="NCBI Taxonomy" id="187420"/>
    <lineage>
        <taxon>Archaea</taxon>
        <taxon>Methanobacteriati</taxon>
        <taxon>Methanobacteriota</taxon>
        <taxon>Methanomada group</taxon>
        <taxon>Methanobacteria</taxon>
        <taxon>Methanobacteriales</taxon>
        <taxon>Methanobacteriaceae</taxon>
        <taxon>Methanothermobacter</taxon>
    </lineage>
</organism>
<evidence type="ECO:0000256" key="3">
    <source>
        <dbReference type="ARBA" id="ARBA00023002"/>
    </source>
</evidence>
<gene>
    <name evidence="8" type="ordered locus">MTH_139</name>
</gene>
<dbReference type="GO" id="GO:0051539">
    <property type="term" value="F:4 iron, 4 sulfur cluster binding"/>
    <property type="evidence" value="ECO:0007669"/>
    <property type="project" value="UniProtKB-KW"/>
</dbReference>
<dbReference type="PIR" id="H69051">
    <property type="entry name" value="H69051"/>
</dbReference>
<dbReference type="GO" id="GO:0016491">
    <property type="term" value="F:oxidoreductase activity"/>
    <property type="evidence" value="ECO:0007669"/>
    <property type="project" value="UniProtKB-KW"/>
</dbReference>
<dbReference type="InterPro" id="IPR004017">
    <property type="entry name" value="Cys_rich_dom"/>
</dbReference>
<keyword evidence="5" id="KW-0411">Iron-sulfur</keyword>
<keyword evidence="9" id="KW-1185">Reference proteome</keyword>
<evidence type="ECO:0000313" key="8">
    <source>
        <dbReference type="EMBL" id="AAB84645.1"/>
    </source>
</evidence>
<keyword evidence="1" id="KW-0004">4Fe-4S</keyword>
<keyword evidence="4" id="KW-0408">Iron</keyword>
<dbReference type="InterPro" id="IPR051460">
    <property type="entry name" value="HdrC_iron-sulfur_subunit"/>
</dbReference>
<evidence type="ECO:0000256" key="2">
    <source>
        <dbReference type="ARBA" id="ARBA00022723"/>
    </source>
</evidence>
<keyword evidence="3" id="KW-0560">Oxidoreductase</keyword>
<sequence length="145" mass="16448">MLDGEEVVVSCAGCYRTLSRDYRERGYNIAVKHISQLIEELMAEGRIEFEKTDLKVTYHDPCHLSRHSDERDTSRAILMELTDFREMEHHGRDSRCCGAGGGCVQPNLMYRLLWHLHGYKRLQGPGQTSCAPPVHSAASTSEQDP</sequence>
<dbReference type="EMBL" id="AE000666">
    <property type="protein sequence ID" value="AAB84645.1"/>
    <property type="molecule type" value="Genomic_DNA"/>
</dbReference>
<dbReference type="GO" id="GO:0046872">
    <property type="term" value="F:metal ion binding"/>
    <property type="evidence" value="ECO:0007669"/>
    <property type="project" value="UniProtKB-KW"/>
</dbReference>
<proteinExistence type="predicted"/>
<dbReference type="STRING" id="187420.MTH_139"/>
<feature type="domain" description="Cysteine-rich" evidence="7">
    <location>
        <begin position="56"/>
        <end position="103"/>
    </location>
</feature>
<dbReference type="PATRIC" id="fig|187420.15.peg.112"/>
<dbReference type="Proteomes" id="UP000005223">
    <property type="component" value="Chromosome"/>
</dbReference>
<evidence type="ECO:0000259" key="7">
    <source>
        <dbReference type="Pfam" id="PF02754"/>
    </source>
</evidence>
<evidence type="ECO:0000256" key="5">
    <source>
        <dbReference type="ARBA" id="ARBA00023014"/>
    </source>
</evidence>
<dbReference type="PaxDb" id="187420-MTH_139"/>
<dbReference type="Pfam" id="PF02754">
    <property type="entry name" value="CCG"/>
    <property type="match status" value="1"/>
</dbReference>
<reference evidence="8 9" key="1">
    <citation type="journal article" date="1997" name="J. Bacteriol.">
        <title>Complete genome sequence of Methanobacterium thermoautotrophicum deltaH: functional analysis and comparative genomics.</title>
        <authorList>
            <person name="Smith D.R."/>
            <person name="Doucette-Stamm L.A."/>
            <person name="Deloughery C."/>
            <person name="Lee H.-M."/>
            <person name="Dubois J."/>
            <person name="Aldredge T."/>
            <person name="Bashirzadeh R."/>
            <person name="Blakely D."/>
            <person name="Cook R."/>
            <person name="Gilbert K."/>
            <person name="Harrison D."/>
            <person name="Hoang L."/>
            <person name="Keagle P."/>
            <person name="Lumm W."/>
            <person name="Pothier B."/>
            <person name="Qiu D."/>
            <person name="Spadafora R."/>
            <person name="Vicare R."/>
            <person name="Wang Y."/>
            <person name="Wierzbowski J."/>
            <person name="Gibson R."/>
            <person name="Jiwani N."/>
            <person name="Caruso A."/>
            <person name="Bush D."/>
            <person name="Safer H."/>
            <person name="Patwell D."/>
            <person name="Prabhakar S."/>
            <person name="McDougall S."/>
            <person name="Shimer G."/>
            <person name="Goyal A."/>
            <person name="Pietrovski S."/>
            <person name="Church G.M."/>
            <person name="Daniels C.J."/>
            <person name="Mao J.-i."/>
            <person name="Rice P."/>
            <person name="Nolling J."/>
            <person name="Reeve J.N."/>
        </authorList>
    </citation>
    <scope>NUCLEOTIDE SEQUENCE [LARGE SCALE GENOMIC DNA]</scope>
    <source>
        <strain evidence="9">ATCC 29096 / DSM 1053 / JCM 10044 / NBRC 100330 / Delta H</strain>
    </source>
</reference>
<dbReference type="AlphaFoldDB" id="O26242"/>
<feature type="region of interest" description="Disordered" evidence="6">
    <location>
        <begin position="125"/>
        <end position="145"/>
    </location>
</feature>
<dbReference type="HOGENOM" id="CLU_1782523_0_0_2"/>
<evidence type="ECO:0000256" key="4">
    <source>
        <dbReference type="ARBA" id="ARBA00023004"/>
    </source>
</evidence>
<name>O26242_METTH</name>
<accession>O26242</accession>
<dbReference type="EnsemblBacteria" id="AAB84645">
    <property type="protein sequence ID" value="AAB84645"/>
    <property type="gene ID" value="MTH_139"/>
</dbReference>
<dbReference type="PANTHER" id="PTHR43255">
    <property type="entry name" value="IRON-SULFUR-BINDING OXIDOREDUCTASE FADF-RELATED-RELATED"/>
    <property type="match status" value="1"/>
</dbReference>
<dbReference type="InParanoid" id="O26242"/>
<dbReference type="KEGG" id="mth:MTH_139"/>
<keyword evidence="2" id="KW-0479">Metal-binding</keyword>